<evidence type="ECO:0000256" key="4">
    <source>
        <dbReference type="PROSITE-ProRule" id="PRU00284"/>
    </source>
</evidence>
<keyword evidence="6" id="KW-0472">Membrane</keyword>
<keyword evidence="10" id="KW-1185">Reference proteome</keyword>
<evidence type="ECO:0000313" key="10">
    <source>
        <dbReference type="Proteomes" id="UP000221168"/>
    </source>
</evidence>
<dbReference type="CDD" id="cd11386">
    <property type="entry name" value="MCP_signal"/>
    <property type="match status" value="1"/>
</dbReference>
<evidence type="ECO:0000259" key="8">
    <source>
        <dbReference type="PROSITE" id="PS50885"/>
    </source>
</evidence>
<dbReference type="Pfam" id="PF00672">
    <property type="entry name" value="HAMP"/>
    <property type="match status" value="2"/>
</dbReference>
<dbReference type="AlphaFoldDB" id="A0A2G1QMB7"/>
<dbReference type="PANTHER" id="PTHR43531:SF11">
    <property type="entry name" value="METHYL-ACCEPTING CHEMOTAXIS PROTEIN 3"/>
    <property type="match status" value="1"/>
</dbReference>
<dbReference type="OrthoDB" id="3289104at2"/>
<organism evidence="9 10">
    <name type="scientific">Zhengella mangrovi</name>
    <dbReference type="NCBI Taxonomy" id="1982044"/>
    <lineage>
        <taxon>Bacteria</taxon>
        <taxon>Pseudomonadati</taxon>
        <taxon>Pseudomonadota</taxon>
        <taxon>Alphaproteobacteria</taxon>
        <taxon>Hyphomicrobiales</taxon>
        <taxon>Notoacmeibacteraceae</taxon>
        <taxon>Zhengella</taxon>
    </lineage>
</organism>
<feature type="domain" description="HAMP" evidence="8">
    <location>
        <begin position="322"/>
        <end position="374"/>
    </location>
</feature>
<evidence type="ECO:0000256" key="3">
    <source>
        <dbReference type="ARBA" id="ARBA00029447"/>
    </source>
</evidence>
<dbReference type="SUPFAM" id="SSF158472">
    <property type="entry name" value="HAMP domain-like"/>
    <property type="match status" value="1"/>
</dbReference>
<dbReference type="SMART" id="SM00283">
    <property type="entry name" value="MA"/>
    <property type="match status" value="1"/>
</dbReference>
<comment type="similarity">
    <text evidence="3">Belongs to the methyl-accepting chemotaxis (MCP) protein family.</text>
</comment>
<dbReference type="Gene3D" id="6.10.340.10">
    <property type="match status" value="1"/>
</dbReference>
<keyword evidence="6" id="KW-0812">Transmembrane</keyword>
<dbReference type="SMART" id="SM00304">
    <property type="entry name" value="HAMP"/>
    <property type="match status" value="2"/>
</dbReference>
<keyword evidence="4" id="KW-0807">Transducer</keyword>
<protein>
    <submittedName>
        <fullName evidence="9">Methyl-accepting chemotaxis protein</fullName>
    </submittedName>
</protein>
<dbReference type="SUPFAM" id="SSF58104">
    <property type="entry name" value="Methyl-accepting chemotaxis protein (MCP) signaling domain"/>
    <property type="match status" value="1"/>
</dbReference>
<dbReference type="PANTHER" id="PTHR43531">
    <property type="entry name" value="PROTEIN ICFG"/>
    <property type="match status" value="1"/>
</dbReference>
<evidence type="ECO:0000313" key="9">
    <source>
        <dbReference type="EMBL" id="PHP66677.1"/>
    </source>
</evidence>
<sequence>MLFRFADARSVFSMSQSKQKPGAGSALGRFLTIRMSAILASLVIFAAIASLVGIGRYAESQTQIGSNDFKRIVENKDLVADVLPPPSYVIEAYIHVLAAAAEPETAAANLTEFKEHKAEYLQRIDFWRQSSIDPHIKGHLLNESPDALEPFWTEAEGTLFPMLMAPGPKDASTIKASLDRISAAFEAHRAVVEEIVANAAKAEKQIQADVAAEMDWILLLEVAVVTATLLVLCGLIFGMFRRVIRPLDRISTYTSHLAAGSEEGEVPFLDRSDEIGSLARSVRVFKDASADNLERQQQIAAEREENARIRQQADAQVLAQAKATTDAIEKLGDALRTLADGDLTSTIDVDFHPDFEGLRHDFNHSVAKLHTALQAVAANGHMINGASRELLAASDNLSQRTERQASAVEQTAAAIEQVTKSVSSAAENAEQAGRIVRHTGQAAEKAGEVVRKAVAAMGDIESASRSISNIIAIIDEVAFQTNLLALNASVEAARAGEAGKGFSVVAQEVRELAQRSAAQAKEIKTLIANSNELVTTGADLVGETGRTLETIVSEVRNVDANVSSIVTAVKEQALSLNEINRAIADIDTNTQQNASMAEEATAASHSLAGEVDALSQMIGQFRLGGETRRAGGERKAEPVREPARRAAPRIVGNTALKEEGWEEF</sequence>
<proteinExistence type="inferred from homology"/>
<feature type="transmembrane region" description="Helical" evidence="6">
    <location>
        <begin position="216"/>
        <end position="240"/>
    </location>
</feature>
<feature type="domain" description="HAMP" evidence="8">
    <location>
        <begin position="241"/>
        <end position="294"/>
    </location>
</feature>
<reference evidence="9 10" key="1">
    <citation type="submission" date="2017-10" db="EMBL/GenBank/DDBJ databases">
        <title>Sedimentibacterium mangrovi gen. nov., sp. nov., a novel member of family Phyllobacteriacea isolated from mangrove sediment.</title>
        <authorList>
            <person name="Liao H."/>
            <person name="Tian Y."/>
        </authorList>
    </citation>
    <scope>NUCLEOTIDE SEQUENCE [LARGE SCALE GENOMIC DNA]</scope>
    <source>
        <strain evidence="9 10">X9-2-2</strain>
    </source>
</reference>
<dbReference type="EMBL" id="PDVP01000007">
    <property type="protein sequence ID" value="PHP66677.1"/>
    <property type="molecule type" value="Genomic_DNA"/>
</dbReference>
<accession>A0A2G1QMB7</accession>
<dbReference type="FunFam" id="1.10.287.950:FF:000001">
    <property type="entry name" value="Methyl-accepting chemotaxis sensory transducer"/>
    <property type="match status" value="1"/>
</dbReference>
<feature type="region of interest" description="Disordered" evidence="5">
    <location>
        <begin position="624"/>
        <end position="646"/>
    </location>
</feature>
<feature type="compositionally biased region" description="Basic and acidic residues" evidence="5">
    <location>
        <begin position="625"/>
        <end position="644"/>
    </location>
</feature>
<name>A0A2G1QMB7_9HYPH</name>
<evidence type="ECO:0000259" key="7">
    <source>
        <dbReference type="PROSITE" id="PS50111"/>
    </source>
</evidence>
<comment type="subcellular location">
    <subcellularLocation>
        <location evidence="1">Membrane</location>
    </subcellularLocation>
</comment>
<feature type="transmembrane region" description="Helical" evidence="6">
    <location>
        <begin position="37"/>
        <end position="58"/>
    </location>
</feature>
<dbReference type="InterPro" id="IPR003660">
    <property type="entry name" value="HAMP_dom"/>
</dbReference>
<feature type="domain" description="Methyl-accepting transducer" evidence="7">
    <location>
        <begin position="379"/>
        <end position="608"/>
    </location>
</feature>
<evidence type="ECO:0000256" key="1">
    <source>
        <dbReference type="ARBA" id="ARBA00004370"/>
    </source>
</evidence>
<evidence type="ECO:0000256" key="5">
    <source>
        <dbReference type="SAM" id="MobiDB-lite"/>
    </source>
</evidence>
<comment type="caution">
    <text evidence="9">The sequence shown here is derived from an EMBL/GenBank/DDBJ whole genome shotgun (WGS) entry which is preliminary data.</text>
</comment>
<gene>
    <name evidence="9" type="ORF">CSC94_13435</name>
</gene>
<dbReference type="GO" id="GO:0016020">
    <property type="term" value="C:membrane"/>
    <property type="evidence" value="ECO:0007669"/>
    <property type="project" value="UniProtKB-SubCell"/>
</dbReference>
<dbReference type="InterPro" id="IPR004089">
    <property type="entry name" value="MCPsignal_dom"/>
</dbReference>
<evidence type="ECO:0000256" key="6">
    <source>
        <dbReference type="SAM" id="Phobius"/>
    </source>
</evidence>
<dbReference type="Proteomes" id="UP000221168">
    <property type="component" value="Unassembled WGS sequence"/>
</dbReference>
<keyword evidence="2" id="KW-0145">Chemotaxis</keyword>
<evidence type="ECO:0000256" key="2">
    <source>
        <dbReference type="ARBA" id="ARBA00022500"/>
    </source>
</evidence>
<dbReference type="GO" id="GO:0006935">
    <property type="term" value="P:chemotaxis"/>
    <property type="evidence" value="ECO:0007669"/>
    <property type="project" value="UniProtKB-KW"/>
</dbReference>
<keyword evidence="6" id="KW-1133">Transmembrane helix</keyword>
<dbReference type="GO" id="GO:0007165">
    <property type="term" value="P:signal transduction"/>
    <property type="evidence" value="ECO:0007669"/>
    <property type="project" value="UniProtKB-KW"/>
</dbReference>
<dbReference type="PROSITE" id="PS50111">
    <property type="entry name" value="CHEMOTAXIS_TRANSDUC_2"/>
    <property type="match status" value="1"/>
</dbReference>
<dbReference type="PROSITE" id="PS50885">
    <property type="entry name" value="HAMP"/>
    <property type="match status" value="2"/>
</dbReference>
<dbReference type="InterPro" id="IPR051310">
    <property type="entry name" value="MCP_chemotaxis"/>
</dbReference>
<dbReference type="Pfam" id="PF00015">
    <property type="entry name" value="MCPsignal"/>
    <property type="match status" value="1"/>
</dbReference>
<dbReference type="Gene3D" id="1.10.287.950">
    <property type="entry name" value="Methyl-accepting chemotaxis protein"/>
    <property type="match status" value="1"/>
</dbReference>